<gene>
    <name evidence="4" type="ORF">DFO77_1634</name>
</gene>
<feature type="region of interest" description="Disordered" evidence="1">
    <location>
        <begin position="60"/>
        <end position="81"/>
    </location>
</feature>
<keyword evidence="2" id="KW-0812">Transmembrane</keyword>
<sequence>MKHYFYSDGENQKGPFTFEQLKNENIKKESLIWFEGLDDWKPAKEIRELDEIFELNPPPIPKNEFNKKQESVESKVTNEKSSNSNYESETFVRQKQGMFSKPFSFEGRIRRTEYGVTFIIYFVIALIINVIMESGEEAAILGLAYIPMLWFLWAQGAKRCHDIGHSGWYQIIPFYMLWMIFAKGEEGIQNKYGVNPKI</sequence>
<name>A0A368UKJ4_9BACT</name>
<organism evidence="4 5">
    <name type="scientific">Marinilabilia salmonicolor</name>
    <dbReference type="NCBI Taxonomy" id="989"/>
    <lineage>
        <taxon>Bacteria</taxon>
        <taxon>Pseudomonadati</taxon>
        <taxon>Bacteroidota</taxon>
        <taxon>Bacteroidia</taxon>
        <taxon>Marinilabiliales</taxon>
        <taxon>Marinilabiliaceae</taxon>
        <taxon>Marinilabilia</taxon>
    </lineage>
</organism>
<dbReference type="PANTHER" id="PTHR34980:SF3">
    <property type="entry name" value="BLR8105 PROTEIN"/>
    <property type="match status" value="1"/>
</dbReference>
<comment type="caution">
    <text evidence="4">The sequence shown here is derived from an EMBL/GenBank/DDBJ whole genome shotgun (WGS) entry which is preliminary data.</text>
</comment>
<protein>
    <submittedName>
        <fullName evidence="4">Uncharacterized membrane protein YhaH (DUF805 family)</fullName>
    </submittedName>
</protein>
<dbReference type="Pfam" id="PF05656">
    <property type="entry name" value="DUF805"/>
    <property type="match status" value="1"/>
</dbReference>
<dbReference type="AlphaFoldDB" id="A0A368UKJ4"/>
<evidence type="ECO:0000313" key="4">
    <source>
        <dbReference type="EMBL" id="RCW20342.1"/>
    </source>
</evidence>
<evidence type="ECO:0000256" key="2">
    <source>
        <dbReference type="SAM" id="Phobius"/>
    </source>
</evidence>
<dbReference type="Pfam" id="PF14237">
    <property type="entry name" value="GYF_2"/>
    <property type="match status" value="1"/>
</dbReference>
<dbReference type="GO" id="GO:0005886">
    <property type="term" value="C:plasma membrane"/>
    <property type="evidence" value="ECO:0007669"/>
    <property type="project" value="TreeGrafter"/>
</dbReference>
<feature type="domain" description="GYF" evidence="3">
    <location>
        <begin position="4"/>
        <end position="49"/>
    </location>
</feature>
<feature type="transmembrane region" description="Helical" evidence="2">
    <location>
        <begin position="138"/>
        <end position="154"/>
    </location>
</feature>
<keyword evidence="2" id="KW-1133">Transmembrane helix</keyword>
<keyword evidence="5" id="KW-1185">Reference proteome</keyword>
<dbReference type="EMBL" id="QPIZ01000063">
    <property type="protein sequence ID" value="RCW20342.1"/>
    <property type="molecule type" value="Genomic_DNA"/>
</dbReference>
<reference evidence="4 5" key="1">
    <citation type="submission" date="2018-07" db="EMBL/GenBank/DDBJ databases">
        <title>Freshwater and sediment microbial communities from various areas in North America, analyzing microbe dynamics in response to fracking.</title>
        <authorList>
            <person name="Lamendella R."/>
        </authorList>
    </citation>
    <scope>NUCLEOTIDE SEQUENCE [LARGE SCALE GENOMIC DNA]</scope>
    <source>
        <strain evidence="4 5">160A</strain>
    </source>
</reference>
<dbReference type="InterPro" id="IPR025640">
    <property type="entry name" value="GYF_2"/>
</dbReference>
<evidence type="ECO:0000313" key="5">
    <source>
        <dbReference type="Proteomes" id="UP000252733"/>
    </source>
</evidence>
<feature type="transmembrane region" description="Helical" evidence="2">
    <location>
        <begin position="114"/>
        <end position="132"/>
    </location>
</feature>
<dbReference type="RefSeq" id="WP_114438214.1">
    <property type="nucleotide sequence ID" value="NZ_QPIZ01000063.1"/>
</dbReference>
<evidence type="ECO:0000256" key="1">
    <source>
        <dbReference type="SAM" id="MobiDB-lite"/>
    </source>
</evidence>
<dbReference type="PANTHER" id="PTHR34980">
    <property type="entry name" value="INNER MEMBRANE PROTEIN-RELATED-RELATED"/>
    <property type="match status" value="1"/>
</dbReference>
<evidence type="ECO:0000259" key="3">
    <source>
        <dbReference type="Pfam" id="PF14237"/>
    </source>
</evidence>
<proteinExistence type="predicted"/>
<dbReference type="InterPro" id="IPR008523">
    <property type="entry name" value="DUF805"/>
</dbReference>
<accession>A0A368UKJ4</accession>
<dbReference type="Proteomes" id="UP000252733">
    <property type="component" value="Unassembled WGS sequence"/>
</dbReference>
<keyword evidence="2" id="KW-0472">Membrane</keyword>
<feature type="compositionally biased region" description="Basic and acidic residues" evidence="1">
    <location>
        <begin position="64"/>
        <end position="78"/>
    </location>
</feature>